<proteinExistence type="predicted"/>
<dbReference type="GO" id="GO:0005975">
    <property type="term" value="P:carbohydrate metabolic process"/>
    <property type="evidence" value="ECO:0007669"/>
    <property type="project" value="InterPro"/>
</dbReference>
<organism evidence="1 2">
    <name type="scientific">Agarivorans albus MKT 106</name>
    <dbReference type="NCBI Taxonomy" id="1331007"/>
    <lineage>
        <taxon>Bacteria</taxon>
        <taxon>Pseudomonadati</taxon>
        <taxon>Pseudomonadota</taxon>
        <taxon>Gammaproteobacteria</taxon>
        <taxon>Alteromonadales</taxon>
        <taxon>Alteromonadaceae</taxon>
        <taxon>Agarivorans</taxon>
    </lineage>
</organism>
<accession>R9PPG8</accession>
<evidence type="ECO:0000313" key="2">
    <source>
        <dbReference type="Proteomes" id="UP000014461"/>
    </source>
</evidence>
<dbReference type="RefSeq" id="WP_016403039.1">
    <property type="nucleotide sequence ID" value="NZ_BARX01000025.1"/>
</dbReference>
<sequence>MLLNCDMGESFGVWEMGVDEQLMPHIDLANIACGGHASDPNVMSRTLALAKQHAVTVGAHPSYADIAGFGRRSIPYQTDELTRLLLTQIGALDALCQFHELNLSYVKPHGALYNDMHKQPAIFEAVCKALTGLNKVPQLMVHATQCHGFISELAEKYQLSLIKEAFCDRRYLSDGSLQARSQTGAVLSTKEHILEQVDLLLTQQSLRCADDSLLEVEADTLCVHGDNQAAVKLVQAIKQQIQRSKKD</sequence>
<dbReference type="EMBL" id="BARX01000025">
    <property type="protein sequence ID" value="GAD03272.1"/>
    <property type="molecule type" value="Genomic_DNA"/>
</dbReference>
<dbReference type="Proteomes" id="UP000014461">
    <property type="component" value="Unassembled WGS sequence"/>
</dbReference>
<evidence type="ECO:0000313" key="1">
    <source>
        <dbReference type="EMBL" id="GAD03272.1"/>
    </source>
</evidence>
<dbReference type="SUPFAM" id="SSF88713">
    <property type="entry name" value="Glycoside hydrolase/deacetylase"/>
    <property type="match status" value="1"/>
</dbReference>
<comment type="caution">
    <text evidence="1">The sequence shown here is derived from an EMBL/GenBank/DDBJ whole genome shotgun (WGS) entry which is preliminary data.</text>
</comment>
<protein>
    <submittedName>
        <fullName evidence="1">Lactam utilization protein LamB</fullName>
    </submittedName>
</protein>
<dbReference type="STRING" id="1331007.AALB_3352"/>
<dbReference type="PANTHER" id="PTHR30292">
    <property type="entry name" value="UNCHARACTERIZED PROTEIN YBGL-RELATED"/>
    <property type="match status" value="1"/>
</dbReference>
<dbReference type="Gene3D" id="3.20.20.370">
    <property type="entry name" value="Glycoside hydrolase/deacetylase"/>
    <property type="match status" value="1"/>
</dbReference>
<dbReference type="InterPro" id="IPR005501">
    <property type="entry name" value="LamB/YcsF/PxpA-like"/>
</dbReference>
<dbReference type="OrthoDB" id="9773478at2"/>
<dbReference type="NCBIfam" id="NF003816">
    <property type="entry name" value="PRK05406.1-5"/>
    <property type="match status" value="1"/>
</dbReference>
<keyword evidence="2" id="KW-1185">Reference proteome</keyword>
<dbReference type="AlphaFoldDB" id="R9PPG8"/>
<gene>
    <name evidence="1" type="ORF">AALB_3352</name>
</gene>
<dbReference type="CDD" id="cd10787">
    <property type="entry name" value="LamB_YcsF_like"/>
    <property type="match status" value="1"/>
</dbReference>
<name>R9PPG8_AGAAL</name>
<dbReference type="InterPro" id="IPR011330">
    <property type="entry name" value="Glyco_hydro/deAcase_b/a-brl"/>
</dbReference>
<dbReference type="Pfam" id="PF03746">
    <property type="entry name" value="LamB_YcsF"/>
    <property type="match status" value="1"/>
</dbReference>
<dbReference type="NCBIfam" id="NF003814">
    <property type="entry name" value="PRK05406.1-3"/>
    <property type="match status" value="1"/>
</dbReference>
<reference evidence="1" key="1">
    <citation type="journal article" date="2013" name="Genome Announc.">
        <title>Draft Genome Sequence of Agarivorans albus Strain MKT 106T, an Agarolytic Marine Bacterium.</title>
        <authorList>
            <person name="Yasuike M."/>
            <person name="Nakamura Y."/>
            <person name="Kai W."/>
            <person name="Fujiwara A."/>
            <person name="Fukui Y."/>
            <person name="Satomi M."/>
            <person name="Sano M."/>
        </authorList>
    </citation>
    <scope>NUCLEOTIDE SEQUENCE [LARGE SCALE GENOMIC DNA]</scope>
</reference>
<dbReference type="PANTHER" id="PTHR30292:SF0">
    <property type="entry name" value="5-OXOPROLINASE SUBUNIT A"/>
    <property type="match status" value="1"/>
</dbReference>